<accession>A0A9X3E310</accession>
<dbReference type="CDD" id="cd00293">
    <property type="entry name" value="USP-like"/>
    <property type="match status" value="1"/>
</dbReference>
<gene>
    <name evidence="2" type="ORF">OSH07_16135</name>
</gene>
<dbReference type="Proteomes" id="UP001144805">
    <property type="component" value="Unassembled WGS sequence"/>
</dbReference>
<evidence type="ECO:0000313" key="3">
    <source>
        <dbReference type="Proteomes" id="UP001144805"/>
    </source>
</evidence>
<evidence type="ECO:0000313" key="2">
    <source>
        <dbReference type="EMBL" id="MCX5570735.1"/>
    </source>
</evidence>
<dbReference type="Gene3D" id="3.40.50.12370">
    <property type="match status" value="1"/>
</dbReference>
<name>A0A9X3E310_9HYPH</name>
<dbReference type="PANTHER" id="PTHR46268">
    <property type="entry name" value="STRESS RESPONSE PROTEIN NHAX"/>
    <property type="match status" value="1"/>
</dbReference>
<comment type="caution">
    <text evidence="2">The sequence shown here is derived from an EMBL/GenBank/DDBJ whole genome shotgun (WGS) entry which is preliminary data.</text>
</comment>
<protein>
    <submittedName>
        <fullName evidence="2">Universal stress protein</fullName>
    </submittedName>
</protein>
<proteinExistence type="inferred from homology"/>
<dbReference type="AlphaFoldDB" id="A0A9X3E310"/>
<dbReference type="RefSeq" id="WP_266339707.1">
    <property type="nucleotide sequence ID" value="NZ_JAPKNK010000007.1"/>
</dbReference>
<sequence length="274" mass="29158">MDIKDISVVVDLAGERRAVRAAADLAKRLEAHLTGLSLAYDPIVPGYAVAPVPADFMISARNQALKEAETAIDAFHQIAAETGIDGEAHLVDVMAGGGLDGIVHEVRLADLVIIGEDDPDHPEPVREALTEAVLFNAGSPLLIVPRQGKTTIDPSRIMIAWDGTITASRAVRAAMPFLKMAKHVEIVLVDDGKKLPTGERLCGHLLRHGVESSIRKVPNPGKDVAKAIRQAAIDADAGIIVMGAYGHSRLLEWILGGATRGMLNDLALPVLMTH</sequence>
<dbReference type="PRINTS" id="PR01438">
    <property type="entry name" value="UNVRSLSTRESS"/>
</dbReference>
<dbReference type="SUPFAM" id="SSF52402">
    <property type="entry name" value="Adenine nucleotide alpha hydrolases-like"/>
    <property type="match status" value="2"/>
</dbReference>
<reference evidence="2" key="1">
    <citation type="submission" date="2022-11" db="EMBL/GenBank/DDBJ databases">
        <title>Biodiversity and phylogenetic relationships of bacteria.</title>
        <authorList>
            <person name="Machado R.A.R."/>
            <person name="Bhat A."/>
            <person name="Loulou A."/>
            <person name="Kallel S."/>
        </authorList>
    </citation>
    <scope>NUCLEOTIDE SEQUENCE</scope>
    <source>
        <strain evidence="2">K-TC2</strain>
    </source>
</reference>
<dbReference type="InterPro" id="IPR006015">
    <property type="entry name" value="Universal_stress_UspA"/>
</dbReference>
<dbReference type="PANTHER" id="PTHR46268:SF15">
    <property type="entry name" value="UNIVERSAL STRESS PROTEIN HP_0031"/>
    <property type="match status" value="1"/>
</dbReference>
<comment type="similarity">
    <text evidence="1">Belongs to the universal stress protein A family.</text>
</comment>
<organism evidence="2 3">
    <name type="scientific">Kaistia nematophila</name>
    <dbReference type="NCBI Taxonomy" id="2994654"/>
    <lineage>
        <taxon>Bacteria</taxon>
        <taxon>Pseudomonadati</taxon>
        <taxon>Pseudomonadota</taxon>
        <taxon>Alphaproteobacteria</taxon>
        <taxon>Hyphomicrobiales</taxon>
        <taxon>Kaistiaceae</taxon>
        <taxon>Kaistia</taxon>
    </lineage>
</organism>
<evidence type="ECO:0000256" key="1">
    <source>
        <dbReference type="ARBA" id="ARBA00008791"/>
    </source>
</evidence>
<keyword evidence="3" id="KW-1185">Reference proteome</keyword>
<dbReference type="EMBL" id="JAPKNK010000007">
    <property type="protein sequence ID" value="MCX5570735.1"/>
    <property type="molecule type" value="Genomic_DNA"/>
</dbReference>